<dbReference type="Proteomes" id="UP000663828">
    <property type="component" value="Unassembled WGS sequence"/>
</dbReference>
<evidence type="ECO:0000256" key="5">
    <source>
        <dbReference type="ARBA" id="ARBA00022989"/>
    </source>
</evidence>
<dbReference type="AlphaFoldDB" id="A0A813WIZ5"/>
<evidence type="ECO:0000256" key="2">
    <source>
        <dbReference type="ARBA" id="ARBA00005512"/>
    </source>
</evidence>
<keyword evidence="3 7" id="KW-0812">Transmembrane</keyword>
<feature type="transmembrane region" description="Helical" evidence="7">
    <location>
        <begin position="133"/>
        <end position="157"/>
    </location>
</feature>
<evidence type="ECO:0000256" key="3">
    <source>
        <dbReference type="ARBA" id="ARBA00022692"/>
    </source>
</evidence>
<feature type="transmembrane region" description="Helical" evidence="7">
    <location>
        <begin position="232"/>
        <end position="252"/>
    </location>
</feature>
<evidence type="ECO:0000259" key="9">
    <source>
        <dbReference type="Pfam" id="PF25179"/>
    </source>
</evidence>
<dbReference type="GO" id="GO:0005789">
    <property type="term" value="C:endoplasmic reticulum membrane"/>
    <property type="evidence" value="ECO:0007669"/>
    <property type="project" value="UniProtKB-SubCell"/>
</dbReference>
<keyword evidence="4 7" id="KW-0256">Endoplasmic reticulum</keyword>
<evidence type="ECO:0000256" key="4">
    <source>
        <dbReference type="ARBA" id="ARBA00022824"/>
    </source>
</evidence>
<keyword evidence="6 7" id="KW-0472">Membrane</keyword>
<feature type="transmembrane region" description="Helical" evidence="7">
    <location>
        <begin position="300"/>
        <end position="320"/>
    </location>
</feature>
<dbReference type="InterPro" id="IPR057434">
    <property type="entry name" value="LMF1/2_N"/>
</dbReference>
<dbReference type="InterPro" id="IPR057433">
    <property type="entry name" value="LMF1/2_C"/>
</dbReference>
<comment type="caution">
    <text evidence="10">The sequence shown here is derived from an EMBL/GenBank/DDBJ whole genome shotgun (WGS) entry which is preliminary data.</text>
</comment>
<evidence type="ECO:0000256" key="6">
    <source>
        <dbReference type="ARBA" id="ARBA00023136"/>
    </source>
</evidence>
<feature type="transmembrane region" description="Helical" evidence="7">
    <location>
        <begin position="75"/>
        <end position="95"/>
    </location>
</feature>
<sequence length="538" mass="62852">MLFNEPWSLSVSLFERALACINLAAFLSSLVQWRGQISSTGILPARHIVRHWKERKITFFQRPTLCLLISDSDNFLLTLHWIGIICSILAFFAFIPTGICLIGCWLCYSSLVTVSTTFMGLQMHSNLLETDLLYILCSPFLAIQPEVLVFIQWSLLFRIMLGGAVGKYTGGDPSWKDGTAMSWHYWTQPLPNPLSPIFYRMPVFVHKVETYFTYVSEGIGALLCYTPQITRWLAFVFFLMILLGINFTGNYAHLAPLTITEMILLLNDNVWHSLIPFQSIISFLEYTSTSPYAVAWPLKFIPWVLIGLPYFFVSLVPLLATFHDENPFSWPIFTRYSSHPLKVTQFIYQHTHFQRFFLRPWNYIMNWSENGHDLISPIRLAGRYVKFAHMTKRRWEIIIEGTEDGSTWHEYDFKYKPSNIDKPLPIVPFCHMPNLDWRLWFLPNDAARGSPPPAWFNVFLQRILEHNQAVLSLLGPLPEPFRERPPKLLRAWLYDYRFTYKRDQDPKQVMEKTPADQIGKTWYRNRVALYTKASKKDE</sequence>
<feature type="domain" description="Lipase maturation factor 1/2 C-terminal" evidence="9">
    <location>
        <begin position="381"/>
        <end position="507"/>
    </location>
</feature>
<evidence type="ECO:0000259" key="8">
    <source>
        <dbReference type="Pfam" id="PF06762"/>
    </source>
</evidence>
<gene>
    <name evidence="10" type="ORF">XAT740_LOCUS5734</name>
</gene>
<keyword evidence="11" id="KW-1185">Reference proteome</keyword>
<reference evidence="10" key="1">
    <citation type="submission" date="2021-02" db="EMBL/GenBank/DDBJ databases">
        <authorList>
            <person name="Nowell W R."/>
        </authorList>
    </citation>
    <scope>NUCLEOTIDE SEQUENCE</scope>
</reference>
<evidence type="ECO:0000313" key="11">
    <source>
        <dbReference type="Proteomes" id="UP000663828"/>
    </source>
</evidence>
<dbReference type="InterPro" id="IPR009613">
    <property type="entry name" value="LMF"/>
</dbReference>
<protein>
    <recommendedName>
        <fullName evidence="7">Lipase maturation factor</fullName>
    </recommendedName>
</protein>
<name>A0A813WIZ5_ADIRI</name>
<evidence type="ECO:0000313" key="10">
    <source>
        <dbReference type="EMBL" id="CAF0856076.1"/>
    </source>
</evidence>
<dbReference type="PANTHER" id="PTHR14463">
    <property type="entry name" value="LIPASE MATURATION FACTOR"/>
    <property type="match status" value="1"/>
</dbReference>
<evidence type="ECO:0000256" key="7">
    <source>
        <dbReference type="RuleBase" id="RU361229"/>
    </source>
</evidence>
<comment type="function">
    <text evidence="7">Involved in the maturation of specific proteins in the endoplasmic reticulum.</text>
</comment>
<dbReference type="Pfam" id="PF06762">
    <property type="entry name" value="LMF1"/>
    <property type="match status" value="1"/>
</dbReference>
<dbReference type="EMBL" id="CAJNOR010000252">
    <property type="protein sequence ID" value="CAF0856076.1"/>
    <property type="molecule type" value="Genomic_DNA"/>
</dbReference>
<proteinExistence type="inferred from homology"/>
<evidence type="ECO:0000256" key="1">
    <source>
        <dbReference type="ARBA" id="ARBA00004477"/>
    </source>
</evidence>
<accession>A0A813WIZ5</accession>
<dbReference type="GO" id="GO:0051604">
    <property type="term" value="P:protein maturation"/>
    <property type="evidence" value="ECO:0007669"/>
    <property type="project" value="InterPro"/>
</dbReference>
<comment type="similarity">
    <text evidence="2 7">Belongs to the lipase maturation factor family.</text>
</comment>
<comment type="subcellular location">
    <subcellularLocation>
        <location evidence="1 7">Endoplasmic reticulum membrane</location>
        <topology evidence="1 7">Multi-pass membrane protein</topology>
    </subcellularLocation>
</comment>
<feature type="domain" description="Lipase maturation factor 1/2 N-terminal" evidence="8">
    <location>
        <begin position="121"/>
        <end position="272"/>
    </location>
</feature>
<organism evidence="10 11">
    <name type="scientific">Adineta ricciae</name>
    <name type="common">Rotifer</name>
    <dbReference type="NCBI Taxonomy" id="249248"/>
    <lineage>
        <taxon>Eukaryota</taxon>
        <taxon>Metazoa</taxon>
        <taxon>Spiralia</taxon>
        <taxon>Gnathifera</taxon>
        <taxon>Rotifera</taxon>
        <taxon>Eurotatoria</taxon>
        <taxon>Bdelloidea</taxon>
        <taxon>Adinetida</taxon>
        <taxon>Adinetidae</taxon>
        <taxon>Adineta</taxon>
    </lineage>
</organism>
<dbReference type="Pfam" id="PF25179">
    <property type="entry name" value="LMF1_C"/>
    <property type="match status" value="1"/>
</dbReference>
<feature type="transmembrane region" description="Helical" evidence="7">
    <location>
        <begin position="102"/>
        <end position="121"/>
    </location>
</feature>
<keyword evidence="5 7" id="KW-1133">Transmembrane helix</keyword>